<reference evidence="5" key="1">
    <citation type="submission" date="2020-08" db="EMBL/GenBank/DDBJ databases">
        <title>Genome public.</title>
        <authorList>
            <person name="Liu C."/>
            <person name="Sun Q."/>
        </authorList>
    </citation>
    <scope>NUCLEOTIDE SEQUENCE</scope>
    <source>
        <strain evidence="5">NSJ-28</strain>
    </source>
</reference>
<dbReference type="InterPro" id="IPR029044">
    <property type="entry name" value="Nucleotide-diphossugar_trans"/>
</dbReference>
<comment type="function">
    <text evidence="4">Catalyzes the formation of 4-diphosphocytidyl-2-C-methyl-D-erythritol from CTP and 2-C-methyl-D-erythritol 4-phosphate (MEP).</text>
</comment>
<sequence length="238" mass="24911">MFGKRKKKAVPAAVCAVIVAAGSSRRMGGENKLLLPLGDVPVLAHTLAAFEKCADVRDIVLVCREQDIVPYTELARTFGISKLRTVTRGGGSRTASVLAGVNAAPEDTALVAVHDGARPLVSEAVISEAVYAAAAHGAAAPVVPVKDSIKRIENGVIAADVPRDTLAAVQTPQVFARPLLLRALNEAARQGQAYTDDCAAVEALGQPVYATHGSYENIKITTPEDIAVAEALLQKEEI</sequence>
<dbReference type="AlphaFoldDB" id="A0A923RVT8"/>
<proteinExistence type="inferred from homology"/>
<evidence type="ECO:0000256" key="3">
    <source>
        <dbReference type="ARBA" id="ARBA00023229"/>
    </source>
</evidence>
<feature type="site" description="Positions MEP for the nucleophilic attack" evidence="4">
    <location>
        <position position="219"/>
    </location>
</feature>
<evidence type="ECO:0000313" key="6">
    <source>
        <dbReference type="Proteomes" id="UP000606499"/>
    </source>
</evidence>
<evidence type="ECO:0000256" key="4">
    <source>
        <dbReference type="HAMAP-Rule" id="MF_00108"/>
    </source>
</evidence>
<dbReference type="NCBIfam" id="TIGR00453">
    <property type="entry name" value="ispD"/>
    <property type="match status" value="1"/>
</dbReference>
<dbReference type="Proteomes" id="UP000606499">
    <property type="component" value="Unassembled WGS sequence"/>
</dbReference>
<dbReference type="EC" id="2.7.7.60" evidence="4"/>
<dbReference type="InterPro" id="IPR050088">
    <property type="entry name" value="IspD/TarI_cytidylyltransf_bact"/>
</dbReference>
<gene>
    <name evidence="4 5" type="primary">ispD</name>
    <name evidence="5" type="ORF">H8S45_07755</name>
</gene>
<accession>A0A923RVT8</accession>
<name>A0A923RVT8_9FIRM</name>
<dbReference type="GO" id="GO:0019288">
    <property type="term" value="P:isopentenyl diphosphate biosynthetic process, methylerythritol 4-phosphate pathway"/>
    <property type="evidence" value="ECO:0007669"/>
    <property type="project" value="UniProtKB-UniRule"/>
</dbReference>
<comment type="catalytic activity">
    <reaction evidence="4">
        <text>2-C-methyl-D-erythritol 4-phosphate + CTP + H(+) = 4-CDP-2-C-methyl-D-erythritol + diphosphate</text>
        <dbReference type="Rhea" id="RHEA:13429"/>
        <dbReference type="ChEBI" id="CHEBI:15378"/>
        <dbReference type="ChEBI" id="CHEBI:33019"/>
        <dbReference type="ChEBI" id="CHEBI:37563"/>
        <dbReference type="ChEBI" id="CHEBI:57823"/>
        <dbReference type="ChEBI" id="CHEBI:58262"/>
        <dbReference type="EC" id="2.7.7.60"/>
    </reaction>
</comment>
<comment type="caution">
    <text evidence="5">The sequence shown here is derived from an EMBL/GenBank/DDBJ whole genome shotgun (WGS) entry which is preliminary data.</text>
</comment>
<dbReference type="InterPro" id="IPR034683">
    <property type="entry name" value="IspD/TarI"/>
</dbReference>
<feature type="site" description="Positions MEP for the nucleophilic attack" evidence="4">
    <location>
        <position position="163"/>
    </location>
</feature>
<dbReference type="EMBL" id="JACOPL010000006">
    <property type="protein sequence ID" value="MBC5725352.1"/>
    <property type="molecule type" value="Genomic_DNA"/>
</dbReference>
<evidence type="ECO:0000313" key="5">
    <source>
        <dbReference type="EMBL" id="MBC5725352.1"/>
    </source>
</evidence>
<feature type="site" description="Transition state stabilizer" evidence="4">
    <location>
        <position position="26"/>
    </location>
</feature>
<dbReference type="InterPro" id="IPR001228">
    <property type="entry name" value="IspD"/>
</dbReference>
<dbReference type="CDD" id="cd02516">
    <property type="entry name" value="CDP-ME_synthetase"/>
    <property type="match status" value="1"/>
</dbReference>
<feature type="site" description="Transition state stabilizer" evidence="4">
    <location>
        <position position="32"/>
    </location>
</feature>
<dbReference type="RefSeq" id="WP_054326408.1">
    <property type="nucleotide sequence ID" value="NZ_JACOPL010000006.1"/>
</dbReference>
<comment type="similarity">
    <text evidence="4">Belongs to the IspD/TarI cytidylyltransferase family. IspD subfamily.</text>
</comment>
<dbReference type="SUPFAM" id="SSF53448">
    <property type="entry name" value="Nucleotide-diphospho-sugar transferases"/>
    <property type="match status" value="1"/>
</dbReference>
<dbReference type="PANTHER" id="PTHR32125">
    <property type="entry name" value="2-C-METHYL-D-ERYTHRITOL 4-PHOSPHATE CYTIDYLYLTRANSFERASE, CHLOROPLASTIC"/>
    <property type="match status" value="1"/>
</dbReference>
<dbReference type="FunFam" id="3.90.550.10:FF:000003">
    <property type="entry name" value="2-C-methyl-D-erythritol 4-phosphate cytidylyltransferase"/>
    <property type="match status" value="1"/>
</dbReference>
<dbReference type="PANTHER" id="PTHR32125:SF4">
    <property type="entry name" value="2-C-METHYL-D-ERYTHRITOL 4-PHOSPHATE CYTIDYLYLTRANSFERASE, CHLOROPLASTIC"/>
    <property type="match status" value="1"/>
</dbReference>
<protein>
    <recommendedName>
        <fullName evidence="4">2-C-methyl-D-erythritol 4-phosphate cytidylyltransferase</fullName>
        <ecNumber evidence="4">2.7.7.60</ecNumber>
    </recommendedName>
    <alternativeName>
        <fullName evidence="4">4-diphosphocytidyl-2C-methyl-D-erythritol synthase</fullName>
    </alternativeName>
    <alternativeName>
        <fullName evidence="4">MEP cytidylyltransferase</fullName>
        <shortName evidence="4">MCT</shortName>
    </alternativeName>
</protein>
<dbReference type="Pfam" id="PF01128">
    <property type="entry name" value="IspD"/>
    <property type="match status" value="1"/>
</dbReference>
<dbReference type="Gene3D" id="3.90.550.10">
    <property type="entry name" value="Spore Coat Polysaccharide Biosynthesis Protein SpsA, Chain A"/>
    <property type="match status" value="1"/>
</dbReference>
<keyword evidence="6" id="KW-1185">Reference proteome</keyword>
<evidence type="ECO:0000256" key="2">
    <source>
        <dbReference type="ARBA" id="ARBA00022695"/>
    </source>
</evidence>
<evidence type="ECO:0000256" key="1">
    <source>
        <dbReference type="ARBA" id="ARBA00022679"/>
    </source>
</evidence>
<keyword evidence="1 4" id="KW-0808">Transferase</keyword>
<dbReference type="GO" id="GO:0050518">
    <property type="term" value="F:2-C-methyl-D-erythritol 4-phosphate cytidylyltransferase activity"/>
    <property type="evidence" value="ECO:0007669"/>
    <property type="project" value="UniProtKB-UniRule"/>
</dbReference>
<dbReference type="HAMAP" id="MF_00108">
    <property type="entry name" value="IspD"/>
    <property type="match status" value="1"/>
</dbReference>
<keyword evidence="3 4" id="KW-0414">Isoprene biosynthesis</keyword>
<comment type="pathway">
    <text evidence="4">Isoprenoid biosynthesis; isopentenyl diphosphate biosynthesis via DXP pathway; isopentenyl diphosphate from 1-deoxy-D-xylulose 5-phosphate: step 2/6.</text>
</comment>
<keyword evidence="2 4" id="KW-0548">Nucleotidyltransferase</keyword>
<organism evidence="5 6">
    <name type="scientific">Agathobaculum faecis</name>
    <dbReference type="NCBI Taxonomy" id="2763013"/>
    <lineage>
        <taxon>Bacteria</taxon>
        <taxon>Bacillati</taxon>
        <taxon>Bacillota</taxon>
        <taxon>Clostridia</taxon>
        <taxon>Eubacteriales</taxon>
        <taxon>Butyricicoccaceae</taxon>
        <taxon>Agathobaculum</taxon>
    </lineage>
</organism>